<sequence>MEGHGSVNGSQTDKLCHYEAHNTVLPSNKADTTTRSLSGHIQRHPECLKQCIAAQRVPDPCGSVGKLHEFLPDCGKIPAPYQHLQVTQWMHPLMERKNLMLLTEELRKNNSPPPKKVPKTAPVASSRNSNVKKHPQAQNKGKGKAPATKPYSQGYRISNNQQNAMENVFQMARTIMELQKKVEAKFKYQKMISDILDGIPNLYIAINDVKSHIYDKKSLICNNLKTNKLSLSQINETLVCFEKA</sequence>
<evidence type="ECO:0000256" key="1">
    <source>
        <dbReference type="SAM" id="MobiDB-lite"/>
    </source>
</evidence>
<accession>A0A9Q3FR96</accession>
<reference evidence="2" key="1">
    <citation type="submission" date="2021-03" db="EMBL/GenBank/DDBJ databases">
        <title>Draft genome sequence of rust myrtle Austropuccinia psidii MF-1, a brazilian biotype.</title>
        <authorList>
            <person name="Quecine M.C."/>
            <person name="Pachon D.M.R."/>
            <person name="Bonatelli M.L."/>
            <person name="Correr F.H."/>
            <person name="Franceschini L.M."/>
            <person name="Leite T.F."/>
            <person name="Margarido G.R.A."/>
            <person name="Almeida C.A."/>
            <person name="Ferrarezi J.A."/>
            <person name="Labate C.A."/>
        </authorList>
    </citation>
    <scope>NUCLEOTIDE SEQUENCE</scope>
    <source>
        <strain evidence="2">MF-1</strain>
    </source>
</reference>
<dbReference type="EMBL" id="AVOT02049710">
    <property type="protein sequence ID" value="MBW0544861.1"/>
    <property type="molecule type" value="Genomic_DNA"/>
</dbReference>
<keyword evidence="3" id="KW-1185">Reference proteome</keyword>
<feature type="region of interest" description="Disordered" evidence="1">
    <location>
        <begin position="107"/>
        <end position="155"/>
    </location>
</feature>
<dbReference type="Proteomes" id="UP000765509">
    <property type="component" value="Unassembled WGS sequence"/>
</dbReference>
<gene>
    <name evidence="2" type="ORF">O181_084576</name>
</gene>
<evidence type="ECO:0000313" key="3">
    <source>
        <dbReference type="Proteomes" id="UP000765509"/>
    </source>
</evidence>
<comment type="caution">
    <text evidence="2">The sequence shown here is derived from an EMBL/GenBank/DDBJ whole genome shotgun (WGS) entry which is preliminary data.</text>
</comment>
<evidence type="ECO:0000313" key="2">
    <source>
        <dbReference type="EMBL" id="MBW0544861.1"/>
    </source>
</evidence>
<protein>
    <submittedName>
        <fullName evidence="2">Uncharacterized protein</fullName>
    </submittedName>
</protein>
<proteinExistence type="predicted"/>
<name>A0A9Q3FR96_9BASI</name>
<organism evidence="2 3">
    <name type="scientific">Austropuccinia psidii MF-1</name>
    <dbReference type="NCBI Taxonomy" id="1389203"/>
    <lineage>
        <taxon>Eukaryota</taxon>
        <taxon>Fungi</taxon>
        <taxon>Dikarya</taxon>
        <taxon>Basidiomycota</taxon>
        <taxon>Pucciniomycotina</taxon>
        <taxon>Pucciniomycetes</taxon>
        <taxon>Pucciniales</taxon>
        <taxon>Sphaerophragmiaceae</taxon>
        <taxon>Austropuccinia</taxon>
    </lineage>
</organism>
<dbReference type="AlphaFoldDB" id="A0A9Q3FR96"/>
<dbReference type="OrthoDB" id="43547at2759"/>